<reference evidence="1" key="1">
    <citation type="journal article" date="2014" name="Int. J. Syst. Evol. Microbiol.">
        <title>Complete genome sequence of Corynebacterium casei LMG S-19264T (=DSM 44701T), isolated from a smear-ripened cheese.</title>
        <authorList>
            <consortium name="US DOE Joint Genome Institute (JGI-PGF)"/>
            <person name="Walter F."/>
            <person name="Albersmeier A."/>
            <person name="Kalinowski J."/>
            <person name="Ruckert C."/>
        </authorList>
    </citation>
    <scope>NUCLEOTIDE SEQUENCE</scope>
    <source>
        <strain evidence="1">KCTC 32422</strain>
    </source>
</reference>
<organism evidence="1 2">
    <name type="scientific">Novosphingobium arvoryzae</name>
    <dbReference type="NCBI Taxonomy" id="1256514"/>
    <lineage>
        <taxon>Bacteria</taxon>
        <taxon>Pseudomonadati</taxon>
        <taxon>Pseudomonadota</taxon>
        <taxon>Alphaproteobacteria</taxon>
        <taxon>Sphingomonadales</taxon>
        <taxon>Sphingomonadaceae</taxon>
        <taxon>Novosphingobium</taxon>
    </lineage>
</organism>
<evidence type="ECO:0000313" key="1">
    <source>
        <dbReference type="EMBL" id="GGZ94153.1"/>
    </source>
</evidence>
<protein>
    <submittedName>
        <fullName evidence="1">Uncharacterized protein</fullName>
    </submittedName>
</protein>
<accession>A0A918VF36</accession>
<proteinExistence type="predicted"/>
<reference evidence="1" key="2">
    <citation type="submission" date="2020-09" db="EMBL/GenBank/DDBJ databases">
        <authorList>
            <person name="Sun Q."/>
            <person name="Kim S."/>
        </authorList>
    </citation>
    <scope>NUCLEOTIDE SEQUENCE</scope>
    <source>
        <strain evidence="1">KCTC 32422</strain>
    </source>
</reference>
<comment type="caution">
    <text evidence="1">The sequence shown here is derived from an EMBL/GenBank/DDBJ whole genome shotgun (WGS) entry which is preliminary data.</text>
</comment>
<dbReference type="Proteomes" id="UP000634139">
    <property type="component" value="Unassembled WGS sequence"/>
</dbReference>
<dbReference type="EMBL" id="BMZD01000002">
    <property type="protein sequence ID" value="GGZ94153.1"/>
    <property type="molecule type" value="Genomic_DNA"/>
</dbReference>
<evidence type="ECO:0000313" key="2">
    <source>
        <dbReference type="Proteomes" id="UP000634139"/>
    </source>
</evidence>
<name>A0A918VF36_9SPHN</name>
<sequence>MLQNDTEHSYYHDQSTAKYQLRFFGHFAEKFSQPNFELGHFQAMPVVLNGPRKPLFILSDVANDFVTYCIVEKLVDLRIDADAELNIGKSLFGNNPIANASPYELVVLLTYMLGNETHWQSRFINSFQSGLLQSILERGAELSKPEKLAA</sequence>
<dbReference type="RefSeq" id="WP_189539586.1">
    <property type="nucleotide sequence ID" value="NZ_BMZD01000002.1"/>
</dbReference>
<keyword evidence="2" id="KW-1185">Reference proteome</keyword>
<dbReference type="AlphaFoldDB" id="A0A918VF36"/>
<gene>
    <name evidence="1" type="ORF">GCM10011617_12790</name>
</gene>